<keyword evidence="3" id="KW-0479">Metal-binding</keyword>
<dbReference type="GO" id="GO:0044233">
    <property type="term" value="C:mitochondria-associated endoplasmic reticulum membrane contact site"/>
    <property type="evidence" value="ECO:0007669"/>
    <property type="project" value="InterPro"/>
</dbReference>
<dbReference type="InterPro" id="IPR046349">
    <property type="entry name" value="C1-like_sf"/>
</dbReference>
<gene>
    <name evidence="12" type="ORF">EDS130_LOCUS16005</name>
</gene>
<dbReference type="Proteomes" id="UP000663852">
    <property type="component" value="Unassembled WGS sequence"/>
</dbReference>
<feature type="transmembrane region" description="Helical" evidence="9">
    <location>
        <begin position="164"/>
        <end position="188"/>
    </location>
</feature>
<dbReference type="SUPFAM" id="SSF57889">
    <property type="entry name" value="Cysteine-rich domain"/>
    <property type="match status" value="1"/>
</dbReference>
<comment type="caution">
    <text evidence="12">The sequence shown here is derived from an EMBL/GenBank/DDBJ whole genome shotgun (WGS) entry which is preliminary data.</text>
</comment>
<dbReference type="PROSITE" id="PS50081">
    <property type="entry name" value="ZF_DAG_PE_2"/>
    <property type="match status" value="1"/>
</dbReference>
<evidence type="ECO:0000313" key="13">
    <source>
        <dbReference type="Proteomes" id="UP000663852"/>
    </source>
</evidence>
<dbReference type="GO" id="GO:1990456">
    <property type="term" value="P:mitochondrion-endoplasmic reticulum membrane tethering"/>
    <property type="evidence" value="ECO:0007669"/>
    <property type="project" value="InterPro"/>
</dbReference>
<keyword evidence="2" id="KW-0813">Transport</keyword>
<dbReference type="PROSITE" id="PS51847">
    <property type="entry name" value="SMP"/>
    <property type="match status" value="1"/>
</dbReference>
<dbReference type="InterPro" id="IPR058801">
    <property type="entry name" value="PDZD8_N"/>
</dbReference>
<dbReference type="GO" id="GO:0005739">
    <property type="term" value="C:mitochondrion"/>
    <property type="evidence" value="ECO:0007669"/>
    <property type="project" value="GOC"/>
</dbReference>
<dbReference type="GO" id="GO:0008289">
    <property type="term" value="F:lipid binding"/>
    <property type="evidence" value="ECO:0007669"/>
    <property type="project" value="UniProtKB-KW"/>
</dbReference>
<keyword evidence="9" id="KW-1133">Transmembrane helix</keyword>
<evidence type="ECO:0000256" key="5">
    <source>
        <dbReference type="ARBA" id="ARBA00023055"/>
    </source>
</evidence>
<comment type="subcellular location">
    <subcellularLocation>
        <location evidence="1">Membrane</location>
    </subcellularLocation>
</comment>
<dbReference type="GO" id="GO:0006869">
    <property type="term" value="P:lipid transport"/>
    <property type="evidence" value="ECO:0007669"/>
    <property type="project" value="UniProtKB-KW"/>
</dbReference>
<evidence type="ECO:0000259" key="10">
    <source>
        <dbReference type="PROSITE" id="PS50081"/>
    </source>
</evidence>
<evidence type="ECO:0000256" key="8">
    <source>
        <dbReference type="SAM" id="MobiDB-lite"/>
    </source>
</evidence>
<dbReference type="GO" id="GO:0016020">
    <property type="term" value="C:membrane"/>
    <property type="evidence" value="ECO:0007669"/>
    <property type="project" value="UniProtKB-SubCell"/>
</dbReference>
<keyword evidence="9" id="KW-0812">Transmembrane</keyword>
<keyword evidence="7 9" id="KW-0472">Membrane</keyword>
<dbReference type="PROSITE" id="PS00479">
    <property type="entry name" value="ZF_DAG_PE_1"/>
    <property type="match status" value="1"/>
</dbReference>
<dbReference type="SMART" id="SM00109">
    <property type="entry name" value="C1"/>
    <property type="match status" value="1"/>
</dbReference>
<dbReference type="EMBL" id="CAJNOJ010000069">
    <property type="protein sequence ID" value="CAF1023194.1"/>
    <property type="molecule type" value="Genomic_DNA"/>
</dbReference>
<dbReference type="InterPro" id="IPR031468">
    <property type="entry name" value="SMP_LBD"/>
</dbReference>
<dbReference type="OrthoDB" id="10004596at2759"/>
<keyword evidence="5" id="KW-0445">Lipid transport</keyword>
<evidence type="ECO:0000259" key="11">
    <source>
        <dbReference type="PROSITE" id="PS51847"/>
    </source>
</evidence>
<evidence type="ECO:0000256" key="1">
    <source>
        <dbReference type="ARBA" id="ARBA00004370"/>
    </source>
</evidence>
<evidence type="ECO:0000256" key="6">
    <source>
        <dbReference type="ARBA" id="ARBA00023121"/>
    </source>
</evidence>
<dbReference type="InterPro" id="IPR002219">
    <property type="entry name" value="PKC_DAG/PE"/>
</dbReference>
<keyword evidence="6" id="KW-0446">Lipid-binding</keyword>
<proteinExistence type="predicted"/>
<evidence type="ECO:0000256" key="7">
    <source>
        <dbReference type="ARBA" id="ARBA00023136"/>
    </source>
</evidence>
<dbReference type="AlphaFoldDB" id="A0A814IGV5"/>
<evidence type="ECO:0008006" key="14">
    <source>
        <dbReference type="Google" id="ProtNLM"/>
    </source>
</evidence>
<dbReference type="Gene3D" id="3.30.60.20">
    <property type="match status" value="1"/>
</dbReference>
<evidence type="ECO:0000313" key="12">
    <source>
        <dbReference type="EMBL" id="CAF1023194.1"/>
    </source>
</evidence>
<keyword evidence="4" id="KW-0862">Zinc</keyword>
<dbReference type="PANTHER" id="PTHR21519:SF1">
    <property type="entry name" value="PDZ DOMAIN-CONTAINING PROTEIN 8"/>
    <property type="match status" value="1"/>
</dbReference>
<dbReference type="PANTHER" id="PTHR21519">
    <property type="entry name" value="PDZ DOMAIN-CONTAINING PROTEIN 8"/>
    <property type="match status" value="1"/>
</dbReference>
<accession>A0A814IGV5</accession>
<sequence length="1094" mass="127151">MMMPAMNAYRDPAEAPLRKLSVDLIKTYKHINEPNINITKDDFDRFEFGIVYVFVLGLRYRHLIETVQPPNLWQPTDTFMSGIQRPYPATTIYPNESIDLAPPHQFQPTNSFYPAQKPHQSPSETAFPPLFAYVPPSFNHHLTSTVDDNSLLIQNPNVFHVNMFIAIVFLSYALGCATTIALLVYLYMRHGLSQPEPIAEQNQYQTFQPLPENFRSKNSTVDTINCIFQFVFQELKDSSRIRRYIVKKLNVEFDDLRNTRLGKLFLRDIVIQSFSLGKECPVLSDIQFERHERDEQNLIKECQATFHADYQDGFSVTLDITLAFEQTCQLYIKIKRIRGDVRLELRREPFSHWLLVFQGEPLIDLDVKSYVSNRETAQLAQIIKQQIRRAIQRKQIWPNYKIRYQPFFPTSHRSSAKECLEVINPDLIPGKFHIKIKSCDRLSIPYEIYNQQTESSLFIFLTINVNKYTCEDYLCVNRDQWKTYQCELSPQCTNIRVKEVLYMDRVELLIEQLDPIPDEFKDQTIFEEALKDKNIFLLEIQGKHVDQLKQVIHLLKHNQKVQLVVAIPVLQSVQIPRAVETAVTEPEFTETLRRRFSVKTDTNQERTDTKLTNSPADTVHLMMANSDLLDSFQARPTLTQKPSPYVEFNYESEFRVGSDEEYLNICLWCKPPLDCNVPNISRKHILLGYATVSLAEIVLNAHMSFKRETQMTLNFRSPISPKSNIEAYRKDPKRQKLSELTTHKKYDDHMAHGFVTIRIRHEPEIENRRKQEAKRQRSFSFETIIVDSEQLSFAEQPIPKSPRHIFEDQIFSVGVNCALCQKRVWMKAGRQCRDCSVTVHRACEENFVLTNFCTHENMRSRSSTFENDSIENIDQTNVRRTTSKATNKNEQFEHINADKRPFGNQSIYSSSKLAGVASSAYNKLREIRTKRSHTASNLDLRKPRSSSASENVSENDLQVIFSNCLNDNNVDMERLENLFREKAVDHAALYAEANTFGVELFKDLDLEERKQKLEDQLSRFQQDFDLQDKIRDELIIELNNNLADENAKSRIQKEISNVDEKVQALAALTVLYCSGFKHCCHLLNAKADHHTGSP</sequence>
<feature type="domain" description="SMP-LTD" evidence="11">
    <location>
        <begin position="217"/>
        <end position="406"/>
    </location>
</feature>
<dbReference type="InterPro" id="IPR039275">
    <property type="entry name" value="PDZD8"/>
</dbReference>
<evidence type="ECO:0000256" key="4">
    <source>
        <dbReference type="ARBA" id="ARBA00022833"/>
    </source>
</evidence>
<dbReference type="CDD" id="cd21674">
    <property type="entry name" value="SMP_PDZD8"/>
    <property type="match status" value="1"/>
</dbReference>
<name>A0A814IGV5_ADIRI</name>
<evidence type="ECO:0000256" key="9">
    <source>
        <dbReference type="SAM" id="Phobius"/>
    </source>
</evidence>
<dbReference type="GO" id="GO:0046872">
    <property type="term" value="F:metal ion binding"/>
    <property type="evidence" value="ECO:0007669"/>
    <property type="project" value="UniProtKB-KW"/>
</dbReference>
<dbReference type="GO" id="GO:0051560">
    <property type="term" value="P:mitochondrial calcium ion homeostasis"/>
    <property type="evidence" value="ECO:0007669"/>
    <property type="project" value="InterPro"/>
</dbReference>
<dbReference type="Pfam" id="PF26547">
    <property type="entry name" value="PDZD8_N"/>
    <property type="match status" value="1"/>
</dbReference>
<feature type="region of interest" description="Disordered" evidence="8">
    <location>
        <begin position="932"/>
        <end position="951"/>
    </location>
</feature>
<reference evidence="12" key="1">
    <citation type="submission" date="2021-02" db="EMBL/GenBank/DDBJ databases">
        <authorList>
            <person name="Nowell W R."/>
        </authorList>
    </citation>
    <scope>NUCLEOTIDE SEQUENCE</scope>
</reference>
<feature type="domain" description="Phorbol-ester/DAG-type" evidence="10">
    <location>
        <begin position="803"/>
        <end position="853"/>
    </location>
</feature>
<protein>
    <recommendedName>
        <fullName evidence="14">Phorbol-ester/DAG-type domain-containing protein</fullName>
    </recommendedName>
</protein>
<organism evidence="12 13">
    <name type="scientific">Adineta ricciae</name>
    <name type="common">Rotifer</name>
    <dbReference type="NCBI Taxonomy" id="249248"/>
    <lineage>
        <taxon>Eukaryota</taxon>
        <taxon>Metazoa</taxon>
        <taxon>Spiralia</taxon>
        <taxon>Gnathifera</taxon>
        <taxon>Rotifera</taxon>
        <taxon>Eurotatoria</taxon>
        <taxon>Bdelloidea</taxon>
        <taxon>Adinetida</taxon>
        <taxon>Adinetidae</taxon>
        <taxon>Adineta</taxon>
    </lineage>
</organism>
<evidence type="ECO:0000256" key="3">
    <source>
        <dbReference type="ARBA" id="ARBA00022723"/>
    </source>
</evidence>
<evidence type="ECO:0000256" key="2">
    <source>
        <dbReference type="ARBA" id="ARBA00022448"/>
    </source>
</evidence>